<comment type="caution">
    <text evidence="13">The sequence shown here is derived from an EMBL/GenBank/DDBJ whole genome shotgun (WGS) entry which is preliminary data.</text>
</comment>
<evidence type="ECO:0000256" key="10">
    <source>
        <dbReference type="SAM" id="MobiDB-lite"/>
    </source>
</evidence>
<feature type="compositionally biased region" description="Basic and acidic residues" evidence="10">
    <location>
        <begin position="914"/>
        <end position="944"/>
    </location>
</feature>
<feature type="compositionally biased region" description="Polar residues" evidence="10">
    <location>
        <begin position="767"/>
        <end position="789"/>
    </location>
</feature>
<dbReference type="PANTHER" id="PTHR46548:SF2">
    <property type="entry name" value="BAH DOMAIN-CONTAINING PROTEIN"/>
    <property type="match status" value="1"/>
</dbReference>
<dbReference type="Gene3D" id="1.20.930.10">
    <property type="entry name" value="Conserved domain common to transcription factors TFIIS, elongin A, CRSP70"/>
    <property type="match status" value="1"/>
</dbReference>
<evidence type="ECO:0000313" key="14">
    <source>
        <dbReference type="Proteomes" id="UP000583929"/>
    </source>
</evidence>
<dbReference type="Pfam" id="PF14416">
    <property type="entry name" value="PMR5N"/>
    <property type="match status" value="2"/>
</dbReference>
<feature type="compositionally biased region" description="Polar residues" evidence="10">
    <location>
        <begin position="466"/>
        <end position="475"/>
    </location>
</feature>
<feature type="compositionally biased region" description="Polar residues" evidence="10">
    <location>
        <begin position="813"/>
        <end position="843"/>
    </location>
</feature>
<keyword evidence="4" id="KW-0812">Transmembrane</keyword>
<dbReference type="GO" id="GO:0003682">
    <property type="term" value="F:chromatin binding"/>
    <property type="evidence" value="ECO:0007669"/>
    <property type="project" value="InterPro"/>
</dbReference>
<dbReference type="GO" id="GO:0005634">
    <property type="term" value="C:nucleus"/>
    <property type="evidence" value="ECO:0007669"/>
    <property type="project" value="UniProtKB-SubCell"/>
</dbReference>
<evidence type="ECO:0000256" key="6">
    <source>
        <dbReference type="ARBA" id="ARBA00022989"/>
    </source>
</evidence>
<dbReference type="Gene3D" id="2.30.30.490">
    <property type="match status" value="1"/>
</dbReference>
<dbReference type="InterPro" id="IPR026057">
    <property type="entry name" value="TBL_C"/>
</dbReference>
<reference evidence="13 14" key="1">
    <citation type="journal article" date="2020" name="bioRxiv">
        <title>Sequence and annotation of 42 cannabis genomes reveals extensive copy number variation in cannabinoid synthesis and pathogen resistance genes.</title>
        <authorList>
            <person name="Mckernan K.J."/>
            <person name="Helbert Y."/>
            <person name="Kane L.T."/>
            <person name="Ebling H."/>
            <person name="Zhang L."/>
            <person name="Liu B."/>
            <person name="Eaton Z."/>
            <person name="Mclaughlin S."/>
            <person name="Kingan S."/>
            <person name="Baybayan P."/>
            <person name="Concepcion G."/>
            <person name="Jordan M."/>
            <person name="Riva A."/>
            <person name="Barbazuk W."/>
            <person name="Harkins T."/>
        </authorList>
    </citation>
    <scope>NUCLEOTIDE SEQUENCE [LARGE SCALE GENOMIC DNA]</scope>
    <source>
        <strain evidence="14">cv. Jamaican Lion 4</strain>
        <tissue evidence="13">Leaf</tissue>
    </source>
</reference>
<dbReference type="CDD" id="cd00183">
    <property type="entry name" value="TFIIS_I"/>
    <property type="match status" value="1"/>
</dbReference>
<feature type="region of interest" description="Disordered" evidence="10">
    <location>
        <begin position="1200"/>
        <end position="1219"/>
    </location>
</feature>
<feature type="compositionally biased region" description="Low complexity" evidence="10">
    <location>
        <begin position="615"/>
        <end position="626"/>
    </location>
</feature>
<feature type="compositionally biased region" description="Polar residues" evidence="10">
    <location>
        <begin position="1013"/>
        <end position="1025"/>
    </location>
</feature>
<dbReference type="PROSITE" id="PS51319">
    <property type="entry name" value="TFIIS_N"/>
    <property type="match status" value="1"/>
</dbReference>
<dbReference type="EMBL" id="JAATIQ010000062">
    <property type="protein sequence ID" value="KAF4390655.1"/>
    <property type="molecule type" value="Genomic_DNA"/>
</dbReference>
<comment type="subcellular location">
    <subcellularLocation>
        <location evidence="2">Membrane</location>
        <topology evidence="2">Single-pass membrane protein</topology>
    </subcellularLocation>
    <subcellularLocation>
        <location evidence="1 9">Nucleus</location>
    </subcellularLocation>
</comment>
<evidence type="ECO:0000259" key="12">
    <source>
        <dbReference type="PROSITE" id="PS51319"/>
    </source>
</evidence>
<dbReference type="SMART" id="SM00439">
    <property type="entry name" value="BAH"/>
    <property type="match status" value="1"/>
</dbReference>
<feature type="compositionally biased region" description="Polar residues" evidence="10">
    <location>
        <begin position="988"/>
        <end position="1002"/>
    </location>
</feature>
<feature type="domain" description="BAH" evidence="11">
    <location>
        <begin position="23"/>
        <end position="138"/>
    </location>
</feature>
<proteinExistence type="inferred from homology"/>
<dbReference type="InterPro" id="IPR017923">
    <property type="entry name" value="TFIIS_N"/>
</dbReference>
<organism evidence="13 14">
    <name type="scientific">Cannabis sativa</name>
    <name type="common">Hemp</name>
    <name type="synonym">Marijuana</name>
    <dbReference type="NCBI Taxonomy" id="3483"/>
    <lineage>
        <taxon>Eukaryota</taxon>
        <taxon>Viridiplantae</taxon>
        <taxon>Streptophyta</taxon>
        <taxon>Embryophyta</taxon>
        <taxon>Tracheophyta</taxon>
        <taxon>Spermatophyta</taxon>
        <taxon>Magnoliopsida</taxon>
        <taxon>eudicotyledons</taxon>
        <taxon>Gunneridae</taxon>
        <taxon>Pentapetalae</taxon>
        <taxon>rosids</taxon>
        <taxon>fabids</taxon>
        <taxon>Rosales</taxon>
        <taxon>Cannabaceae</taxon>
        <taxon>Cannabis</taxon>
    </lineage>
</organism>
<evidence type="ECO:0000256" key="4">
    <source>
        <dbReference type="ARBA" id="ARBA00022692"/>
    </source>
</evidence>
<feature type="compositionally biased region" description="Basic and acidic residues" evidence="10">
    <location>
        <begin position="975"/>
        <end position="986"/>
    </location>
</feature>
<keyword evidence="8 9" id="KW-0539">Nucleus</keyword>
<evidence type="ECO:0000256" key="8">
    <source>
        <dbReference type="ARBA" id="ARBA00023242"/>
    </source>
</evidence>
<feature type="region of interest" description="Disordered" evidence="10">
    <location>
        <begin position="494"/>
        <end position="590"/>
    </location>
</feature>
<evidence type="ECO:0000256" key="7">
    <source>
        <dbReference type="ARBA" id="ARBA00023136"/>
    </source>
</evidence>
<evidence type="ECO:0000256" key="2">
    <source>
        <dbReference type="ARBA" id="ARBA00004167"/>
    </source>
</evidence>
<dbReference type="GO" id="GO:0016020">
    <property type="term" value="C:membrane"/>
    <property type="evidence" value="ECO:0007669"/>
    <property type="project" value="UniProtKB-SubCell"/>
</dbReference>
<dbReference type="PANTHER" id="PTHR46548">
    <property type="entry name" value="BAH AND TFIIS DOMAIN-CONTAINING PROTEIN-RELATED"/>
    <property type="match status" value="1"/>
</dbReference>
<dbReference type="InterPro" id="IPR025846">
    <property type="entry name" value="TBL_N"/>
</dbReference>
<comment type="similarity">
    <text evidence="3">Belongs to the PC-esterase family. TBL subfamily.</text>
</comment>
<dbReference type="SUPFAM" id="SSF47676">
    <property type="entry name" value="Conserved domain common to transcription factors TFIIS, elongin A, CRSP70"/>
    <property type="match status" value="1"/>
</dbReference>
<dbReference type="InterPro" id="IPR001025">
    <property type="entry name" value="BAH_dom"/>
</dbReference>
<feature type="compositionally biased region" description="Low complexity" evidence="10">
    <location>
        <begin position="503"/>
        <end position="515"/>
    </location>
</feature>
<dbReference type="InterPro" id="IPR003617">
    <property type="entry name" value="TFIIS/CRSP70_N_sub"/>
</dbReference>
<dbReference type="GO" id="GO:0016740">
    <property type="term" value="F:transferase activity"/>
    <property type="evidence" value="ECO:0007669"/>
    <property type="project" value="InterPro"/>
</dbReference>
<feature type="compositionally biased region" description="Polar residues" evidence="10">
    <location>
        <begin position="172"/>
        <end position="184"/>
    </location>
</feature>
<feature type="compositionally biased region" description="Basic and acidic residues" evidence="10">
    <location>
        <begin position="642"/>
        <end position="657"/>
    </location>
</feature>
<feature type="compositionally biased region" description="Polar residues" evidence="10">
    <location>
        <begin position="191"/>
        <end position="202"/>
    </location>
</feature>
<protein>
    <submittedName>
        <fullName evidence="13">Uncharacterized protein</fullName>
    </submittedName>
</protein>
<evidence type="ECO:0000256" key="5">
    <source>
        <dbReference type="ARBA" id="ARBA00022968"/>
    </source>
</evidence>
<feature type="region of interest" description="Disordered" evidence="10">
    <location>
        <begin position="394"/>
        <end position="475"/>
    </location>
</feature>
<accession>A0A7J6H6A7</accession>
<evidence type="ECO:0000256" key="3">
    <source>
        <dbReference type="ARBA" id="ARBA00007727"/>
    </source>
</evidence>
<feature type="compositionally biased region" description="Low complexity" evidence="10">
    <location>
        <begin position="535"/>
        <end position="546"/>
    </location>
</feature>
<feature type="region of interest" description="Disordered" evidence="10">
    <location>
        <begin position="614"/>
        <end position="661"/>
    </location>
</feature>
<gene>
    <name evidence="13" type="ORF">G4B88_015545</name>
</gene>
<sequence length="2346" mass="256033">MVRGWVGLAAPNPIMTMEVGDGYKIRVGDCALFKPPQESPPFIGIVRRLTLDKKDTLSLSVNWLYRPADISLAKGISHDAALNEVFYTFHKDEIPAASLLHPCKVAFLRKGVELPPGISSFVCRRVYDIENKCLWWLTDKDCINERLEEVDKPLDKRILEMHGAAQPGGRSPKSSNGPSSTPQLKSGFDIVQNNTPSFSSQAKGKKRERGDQGSDTVKRERLAKVEDGDSGQFRPENMLKSEIAKITDKGGLVDLSGVEKLVQLMQSDSADKKIDLAGRIMLVDVIAVTERYDCLGRFVQLRGLPVLDEWLQEVHKGKIGDSCPEDSDKSVEEFLLALLRALDKLPINLHALKSCNVGKSVNHLRSHKNSEIQKKARTLVDTWKRRVEAEMNVSDVSKSGQGRGVSWPNKPASSEVSHAGSKKKGNTAEVGSKCSNVQPSVSKAHQVKLGSGDAASKASATPGLTKPTSASVGTFSNDQNFRMLVAVGSSDLPLTPIKEEKSSSSSQSQNNSQSSDHGKTVGSSCKEDARSSTAGSVCVNNVSSSGSRHRKVVNGFQESAIAGGQKEIGSGKASTPSRNVTPERPTTGESLEKLADVSSADHSNNRLIVRFSNTGRSPARGASGSSFEDSVAACGRASPPVKKLDNHDKKPKGRNDAVRANISSDINSDLCQGKDGGFEESAVPAYVEHQRAGEDGEKSTEASKAAGSLSNIISRSGKSYEASLTSMEALLESCAKISEASASTSPMDDGGMNLLASVAAGEICKSGNVSPSASPVRNPSTPEGSSSGNDGKVRQLGEVSLAKCQSIGGVSGCSPSEPGNTVDSSLAKNDSRNIVSGGPTNDSGDMKGDLDGSSSLQENVDSLKLSAHKPSEPYDVSVTIPAAREEGYTDAAGAYQIQEQRKFGVRRTRSISSFDHKSKPETSSDEDKKVDSKKAFNGDGRTVEDSVPMASEAHSGSAKVEKDNETSAYSSSELGRGDQNTDKELGNDVSTEQKPSLETVSNAEPLDGKSDNPLHSSGSGNTLNAECNGEKTDNLKTGILAEGTDGQAGGLRTTFDHEKESVGHVSVASSPKIEVHAIVGQESEHGKSNRQKIDGLESTKTEEQQPSTANASCHDSVVKLDFDLNEDFPSDDASNEDLVKMGEHGSSAGIHLPCTLPFPNSSTSWGFPSSITVAAPAKGAFNLPENPLQSKGELGWKGSAATSAFRPTEPKKTSDAIDSSVSKQGCAPLDFDLNVTDDAAYEDESGPCVRAAAGGLDLDLNRADESPDVELFSGSNHARLEMASLPARSSLSGLSIGAVNDSRDFDLNNGPGLDDVGAEAAQFVKPIKSSLPSTGPVGIRVNNTDFGNFSSWFPPGNAYSAITVPPIFPGRGEQSYGPPAGLQRVLCPPTASSSFVPEIYRGPVLSSSLAVPFSPAGQIPYPGYPFETSYPLSSNSFSGCSTAYMDSSSGGPLCFPTIPSPLLGPADVVPSAFARPYVMNLPGGASNIDPDGRKWGSQGLDLNAGPGSVDAERRDERLPAGLRQFSVSSSQALVEEQLKMFQVGGVLKRAKPDGGLDPVDRISYKHPSWHSTRRVSELWNKEADEHDDERSPWLSGVGIPNFSLPVCVLTHPQILASLYPGTVAIWNQYHHSKPMPNPFKVISKQGLISSVQNLHGVVDQDNLHRTEFVNVEEEENCDLFTGHWVPEPSGSLYTNLSCKTIPESKNCFKNGRQDVNFLNWKWKPEKCELPRFDAKAFLEMVRGKKMAFIGDSLARNHVESLLCLLSQEEIPLEIYKDSEDRFKKWYFTSHDFTLMIIWSKFLIEADEIMVNGTSSGTYNLHLDKVDNSWANILPKLNYAIISTGHWFFRIMYLHKNNNLIGCVYCNNKPNTTQHKSNFAIRMAFRTTFDFINSCKNCSLVTLMRTYSPSHFENGLWNTGGSCNRTSPSSEVKIDLDGFEWEIRKSQLEEMERAREIGVKKGNKCKFGVVDVTRAMKMRRDGHPGSNWDNKWMKEEVENCDLFTGHWIPELKGSVYTNSSCTTIPDSKNCFKHGRQDVDFVNWRWKPENCELPMFDSMVFMEMVRGKKMAFIGDSVARNHIESLLCLLSQEEIPLEIYKDTEDRFKKWYFPNHDFTLMILWTKFLIVGEERMVNGTGTSAFDLQLDKVENSWADFLPELDYAIISDGHWFFRVMYLHQGNSLTGCVYCNEPNITKLDISFAVRMAFRTAFDHINACKNCNGLVTLVRTFAPAHFENGFWNTGGYCNRTSPLSKEELDLGVFEWEMRNIQVEEMERAREIGKKQGKKFGVVDVTRAMLMRPDGHPGSHWGNKWMKGYNDCVHWCMPGPVDHWSHFLMAVMRKELGLFS</sequence>
<dbReference type="Pfam" id="PF13839">
    <property type="entry name" value="PC-Esterase"/>
    <property type="match status" value="2"/>
</dbReference>
<keyword evidence="6" id="KW-1133">Transmembrane helix</keyword>
<feature type="compositionally biased region" description="Polar residues" evidence="10">
    <location>
        <begin position="1104"/>
        <end position="1113"/>
    </location>
</feature>
<feature type="region of interest" description="Disordered" evidence="10">
    <location>
        <begin position="767"/>
        <end position="792"/>
    </location>
</feature>
<dbReference type="InterPro" id="IPR035441">
    <property type="entry name" value="TFIIS/LEDGF_dom_sf"/>
</dbReference>
<dbReference type="SMART" id="SM00509">
    <property type="entry name" value="TFS2N"/>
    <property type="match status" value="1"/>
</dbReference>
<feature type="domain" description="TFIIS N-terminal" evidence="12">
    <location>
        <begin position="305"/>
        <end position="390"/>
    </location>
</feature>
<dbReference type="Proteomes" id="UP000583929">
    <property type="component" value="Unassembled WGS sequence"/>
</dbReference>
<dbReference type="Pfam" id="PF08711">
    <property type="entry name" value="Med26"/>
    <property type="match status" value="1"/>
</dbReference>
<evidence type="ECO:0000256" key="9">
    <source>
        <dbReference type="PROSITE-ProRule" id="PRU00649"/>
    </source>
</evidence>
<feature type="compositionally biased region" description="Polar residues" evidence="10">
    <location>
        <begin position="433"/>
        <end position="443"/>
    </location>
</feature>
<feature type="compositionally biased region" description="Basic and acidic residues" evidence="10">
    <location>
        <begin position="208"/>
        <end position="227"/>
    </location>
</feature>
<keyword evidence="5" id="KW-0735">Signal-anchor</keyword>
<feature type="compositionally biased region" description="Basic and acidic residues" evidence="10">
    <location>
        <begin position="1082"/>
        <end position="1103"/>
    </location>
</feature>
<feature type="region of interest" description="Disordered" evidence="10">
    <location>
        <begin position="163"/>
        <end position="234"/>
    </location>
</feature>
<evidence type="ECO:0000259" key="11">
    <source>
        <dbReference type="PROSITE" id="PS51038"/>
    </source>
</evidence>
<keyword evidence="14" id="KW-1185">Reference proteome</keyword>
<dbReference type="Pfam" id="PF01426">
    <property type="entry name" value="BAH"/>
    <property type="match status" value="1"/>
</dbReference>
<dbReference type="PROSITE" id="PS51038">
    <property type="entry name" value="BAH"/>
    <property type="match status" value="1"/>
</dbReference>
<keyword evidence="7" id="KW-0472">Membrane</keyword>
<feature type="region of interest" description="Disordered" evidence="10">
    <location>
        <begin position="810"/>
        <end position="1114"/>
    </location>
</feature>
<dbReference type="InterPro" id="IPR043151">
    <property type="entry name" value="BAH_sf"/>
</dbReference>
<evidence type="ECO:0000256" key="1">
    <source>
        <dbReference type="ARBA" id="ARBA00004123"/>
    </source>
</evidence>
<evidence type="ECO:0000313" key="13">
    <source>
        <dbReference type="EMBL" id="KAF4390655.1"/>
    </source>
</evidence>
<name>A0A7J6H6A7_CANSA</name>